<dbReference type="InterPro" id="IPR041667">
    <property type="entry name" value="Cupin_8"/>
</dbReference>
<dbReference type="AlphaFoldDB" id="A0A6B2LGI2"/>
<reference evidence="2" key="1">
    <citation type="journal article" date="2020" name="J. Eukaryot. Microbiol.">
        <title>De novo Sequencing, Assembly and Annotation of the Transcriptome for the Free-Living Testate Amoeba Arcella intermedia.</title>
        <authorList>
            <person name="Ribeiro G.M."/>
            <person name="Porfirio-Sousa A.L."/>
            <person name="Maurer-Alcala X.X."/>
            <person name="Katz L.A."/>
            <person name="Lahr D.J.G."/>
        </authorList>
    </citation>
    <scope>NUCLEOTIDE SEQUENCE</scope>
</reference>
<dbReference type="Gene3D" id="2.60.120.650">
    <property type="entry name" value="Cupin"/>
    <property type="match status" value="1"/>
</dbReference>
<protein>
    <recommendedName>
        <fullName evidence="1">JmjC domain-containing protein</fullName>
    </recommendedName>
</protein>
<organism evidence="2">
    <name type="scientific">Arcella intermedia</name>
    <dbReference type="NCBI Taxonomy" id="1963864"/>
    <lineage>
        <taxon>Eukaryota</taxon>
        <taxon>Amoebozoa</taxon>
        <taxon>Tubulinea</taxon>
        <taxon>Elardia</taxon>
        <taxon>Arcellinida</taxon>
        <taxon>Sphaerothecina</taxon>
        <taxon>Arcellidae</taxon>
        <taxon>Arcella</taxon>
    </lineage>
</organism>
<dbReference type="PANTHER" id="PTHR12461">
    <property type="entry name" value="HYPOXIA-INDUCIBLE FACTOR 1 ALPHA INHIBITOR-RELATED"/>
    <property type="match status" value="1"/>
</dbReference>
<evidence type="ECO:0000259" key="1">
    <source>
        <dbReference type="PROSITE" id="PS51184"/>
    </source>
</evidence>
<dbReference type="PROSITE" id="PS51184">
    <property type="entry name" value="JMJC"/>
    <property type="match status" value="1"/>
</dbReference>
<evidence type="ECO:0000313" key="2">
    <source>
        <dbReference type="EMBL" id="NDV36182.1"/>
    </source>
</evidence>
<accession>A0A6B2LGI2</accession>
<name>A0A6B2LGI2_9EUKA</name>
<proteinExistence type="predicted"/>
<dbReference type="PANTHER" id="PTHR12461:SF105">
    <property type="entry name" value="HYPOXIA-INDUCIBLE FACTOR 1-ALPHA INHIBITOR"/>
    <property type="match status" value="1"/>
</dbReference>
<sequence length="176" mass="20582">MVTFKEFINTFIIQKQKQGSINNHILFDQIPPLKSDTITPFLCEVYPGGHYLTTCSINPSDMVTSLSKDYYHILFCNVVGYSYFRLYRPEETPRVYPYQDLFLKNISRISNIESPDENQFPLFVNADYVEGVLYPGDMLVIPSYTWFYRRSLSYSCSTSFLFANPNKKPNEVKKEK</sequence>
<dbReference type="EMBL" id="GIBP01007213">
    <property type="protein sequence ID" value="NDV36182.1"/>
    <property type="molecule type" value="Transcribed_RNA"/>
</dbReference>
<feature type="domain" description="JmjC" evidence="1">
    <location>
        <begin position="19"/>
        <end position="176"/>
    </location>
</feature>
<dbReference type="InterPro" id="IPR003347">
    <property type="entry name" value="JmjC_dom"/>
</dbReference>
<dbReference type="Pfam" id="PF13621">
    <property type="entry name" value="Cupin_8"/>
    <property type="match status" value="1"/>
</dbReference>
<dbReference type="SUPFAM" id="SSF51197">
    <property type="entry name" value="Clavaminate synthase-like"/>
    <property type="match status" value="1"/>
</dbReference>